<organism evidence="1 2">
    <name type="scientific">Heterostelium pallidum (strain ATCC 26659 / Pp 5 / PN500)</name>
    <name type="common">Cellular slime mold</name>
    <name type="synonym">Polysphondylium pallidum</name>
    <dbReference type="NCBI Taxonomy" id="670386"/>
    <lineage>
        <taxon>Eukaryota</taxon>
        <taxon>Amoebozoa</taxon>
        <taxon>Evosea</taxon>
        <taxon>Eumycetozoa</taxon>
        <taxon>Dictyostelia</taxon>
        <taxon>Acytosteliales</taxon>
        <taxon>Acytosteliaceae</taxon>
        <taxon>Heterostelium</taxon>
    </lineage>
</organism>
<proteinExistence type="predicted"/>
<comment type="caution">
    <text evidence="1">The sequence shown here is derived from an EMBL/GenBank/DDBJ whole genome shotgun (WGS) entry which is preliminary data.</text>
</comment>
<gene>
    <name evidence="1" type="ORF">PPL_01981</name>
</gene>
<dbReference type="InParanoid" id="D3B113"/>
<dbReference type="AlphaFoldDB" id="D3B113"/>
<name>D3B113_HETP5</name>
<accession>D3B113</accession>
<dbReference type="GeneID" id="31357507"/>
<dbReference type="EMBL" id="ADBJ01000008">
    <property type="protein sequence ID" value="EFA84987.1"/>
    <property type="molecule type" value="Genomic_DNA"/>
</dbReference>
<evidence type="ECO:0000313" key="1">
    <source>
        <dbReference type="EMBL" id="EFA84987.1"/>
    </source>
</evidence>
<protein>
    <submittedName>
        <fullName evidence="1">Uncharacterized protein</fullName>
    </submittedName>
</protein>
<sequence>MSIRNTPSLWFVRYDPVDLRTLIVERQLNNHLVTRTINLN</sequence>
<dbReference type="Proteomes" id="UP000001396">
    <property type="component" value="Unassembled WGS sequence"/>
</dbReference>
<reference evidence="1 2" key="1">
    <citation type="journal article" date="2011" name="Genome Res.">
        <title>Phylogeny-wide analysis of social amoeba genomes highlights ancient origins for complex intercellular communication.</title>
        <authorList>
            <person name="Heidel A.J."/>
            <person name="Lawal H.M."/>
            <person name="Felder M."/>
            <person name="Schilde C."/>
            <person name="Helps N.R."/>
            <person name="Tunggal B."/>
            <person name="Rivero F."/>
            <person name="John U."/>
            <person name="Schleicher M."/>
            <person name="Eichinger L."/>
            <person name="Platzer M."/>
            <person name="Noegel A.A."/>
            <person name="Schaap P."/>
            <person name="Gloeckner G."/>
        </authorList>
    </citation>
    <scope>NUCLEOTIDE SEQUENCE [LARGE SCALE GENOMIC DNA]</scope>
    <source>
        <strain evidence="2">ATCC 26659 / Pp 5 / PN500</strain>
    </source>
</reference>
<evidence type="ECO:0000313" key="2">
    <source>
        <dbReference type="Proteomes" id="UP000001396"/>
    </source>
</evidence>
<dbReference type="RefSeq" id="XP_020437097.1">
    <property type="nucleotide sequence ID" value="XM_020572980.1"/>
</dbReference>
<keyword evidence="2" id="KW-1185">Reference proteome</keyword>